<name>A0A8H6MVJ4_9PEZI</name>
<dbReference type="Gene3D" id="3.100.10.10">
    <property type="match status" value="1"/>
</dbReference>
<feature type="region of interest" description="Disordered" evidence="1">
    <location>
        <begin position="1"/>
        <end position="25"/>
    </location>
</feature>
<accession>A0A8H6MVJ4</accession>
<evidence type="ECO:0000313" key="3">
    <source>
        <dbReference type="Proteomes" id="UP000654918"/>
    </source>
</evidence>
<reference evidence="2" key="1">
    <citation type="journal article" date="2020" name="Phytopathology">
        <title>Genome Sequence Resources of Colletotrichum truncatum, C. plurivorum, C. musicola, and C. sojae: Four Species Pathogenic to Soybean (Glycine max).</title>
        <authorList>
            <person name="Rogerio F."/>
            <person name="Boufleur T.R."/>
            <person name="Ciampi-Guillardi M."/>
            <person name="Sukno S.A."/>
            <person name="Thon M.R."/>
            <person name="Massola Junior N.S."/>
            <person name="Baroncelli R."/>
        </authorList>
    </citation>
    <scope>NUCLEOTIDE SEQUENCE</scope>
    <source>
        <strain evidence="2">LFN00145</strain>
    </source>
</reference>
<evidence type="ECO:0000313" key="2">
    <source>
        <dbReference type="EMBL" id="KAF6809868.1"/>
    </source>
</evidence>
<keyword evidence="3" id="KW-1185">Reference proteome</keyword>
<sequence length="70" mass="8265">MMRAFPGHKTEIERRSIPRAASSNRLRQTRFGKMTIQDKTHMEMNTAFIESEGRKFERARGRRRSRGIKA</sequence>
<evidence type="ECO:0000256" key="1">
    <source>
        <dbReference type="SAM" id="MobiDB-lite"/>
    </source>
</evidence>
<dbReference type="EMBL" id="WIGO01000520">
    <property type="protein sequence ID" value="KAF6809868.1"/>
    <property type="molecule type" value="Genomic_DNA"/>
</dbReference>
<dbReference type="Proteomes" id="UP000654918">
    <property type="component" value="Unassembled WGS sequence"/>
</dbReference>
<protein>
    <submittedName>
        <fullName evidence="2">Uncharacterized protein</fullName>
    </submittedName>
</protein>
<proteinExistence type="predicted"/>
<comment type="caution">
    <text evidence="2">The sequence shown here is derived from an EMBL/GenBank/DDBJ whole genome shotgun (WGS) entry which is preliminary data.</text>
</comment>
<gene>
    <name evidence="2" type="ORF">CPLU01_15433</name>
</gene>
<dbReference type="AlphaFoldDB" id="A0A8H6MVJ4"/>
<organism evidence="2 3">
    <name type="scientific">Colletotrichum plurivorum</name>
    <dbReference type="NCBI Taxonomy" id="2175906"/>
    <lineage>
        <taxon>Eukaryota</taxon>
        <taxon>Fungi</taxon>
        <taxon>Dikarya</taxon>
        <taxon>Ascomycota</taxon>
        <taxon>Pezizomycotina</taxon>
        <taxon>Sordariomycetes</taxon>
        <taxon>Hypocreomycetidae</taxon>
        <taxon>Glomerellales</taxon>
        <taxon>Glomerellaceae</taxon>
        <taxon>Colletotrichum</taxon>
        <taxon>Colletotrichum orchidearum species complex</taxon>
    </lineage>
</organism>